<dbReference type="SUPFAM" id="SSF50494">
    <property type="entry name" value="Trypsin-like serine proteases"/>
    <property type="match status" value="1"/>
</dbReference>
<dbReference type="Proteomes" id="UP000199372">
    <property type="component" value="Unassembled WGS sequence"/>
</dbReference>
<evidence type="ECO:0000313" key="1">
    <source>
        <dbReference type="EMBL" id="SEM89153.1"/>
    </source>
</evidence>
<evidence type="ECO:0000313" key="2">
    <source>
        <dbReference type="Proteomes" id="UP000199372"/>
    </source>
</evidence>
<dbReference type="OrthoDB" id="9178216at2"/>
<gene>
    <name evidence="1" type="ORF">SAMN04488011_101835</name>
</gene>
<dbReference type="InterPro" id="IPR009003">
    <property type="entry name" value="Peptidase_S1_PA"/>
</dbReference>
<reference evidence="2" key="1">
    <citation type="submission" date="2016-10" db="EMBL/GenBank/DDBJ databases">
        <authorList>
            <person name="Varghese N."/>
            <person name="Submissions S."/>
        </authorList>
    </citation>
    <scope>NUCLEOTIDE SEQUENCE [LARGE SCALE GENOMIC DNA]</scope>
    <source>
        <strain evidence="2">DSM 26893</strain>
    </source>
</reference>
<protein>
    <recommendedName>
        <fullName evidence="3">Trypsin-like peptidase domain-containing protein</fullName>
    </recommendedName>
</protein>
<accession>A0A1H8C264</accession>
<dbReference type="EMBL" id="FOCM01000001">
    <property type="protein sequence ID" value="SEM89153.1"/>
    <property type="molecule type" value="Genomic_DNA"/>
</dbReference>
<evidence type="ECO:0008006" key="3">
    <source>
        <dbReference type="Google" id="ProtNLM"/>
    </source>
</evidence>
<organism evidence="1 2">
    <name type="scientific">Palleronia pelagia</name>
    <dbReference type="NCBI Taxonomy" id="387096"/>
    <lineage>
        <taxon>Bacteria</taxon>
        <taxon>Pseudomonadati</taxon>
        <taxon>Pseudomonadota</taxon>
        <taxon>Alphaproteobacteria</taxon>
        <taxon>Rhodobacterales</taxon>
        <taxon>Roseobacteraceae</taxon>
        <taxon>Palleronia</taxon>
    </lineage>
</organism>
<keyword evidence="2" id="KW-1185">Reference proteome</keyword>
<sequence>MSEKSISKMMNMYCAPLFLQNAFLAEGHNAESVNATATFVRRKGHLYIVTCRHVKEHMAKNESWSANIHGNRVLIPLNTWSEAGAVSTLQDIDDLGGTDICISYFSEYHLELVSGSKPKKPINLDKYLEPNWKDINLCCAVGFPDKEKSEIETNVASSMIEVTAELVSPINPKNPMFALQSKLPQPSRYGFSGISGGPIFCVENDRLMPIGITFEGAPSGRPIASSGDSFLQPEDIMVRGYTLTPEIFDEWLYSAGLTD</sequence>
<name>A0A1H8C264_9RHOB</name>
<proteinExistence type="predicted"/>
<dbReference type="AlphaFoldDB" id="A0A1H8C264"/>
<dbReference type="RefSeq" id="WP_139209951.1">
    <property type="nucleotide sequence ID" value="NZ_FOCM01000001.1"/>
</dbReference>